<evidence type="ECO:0000256" key="1">
    <source>
        <dbReference type="ARBA" id="ARBA00006484"/>
    </source>
</evidence>
<evidence type="ECO:0000256" key="2">
    <source>
        <dbReference type="ARBA" id="ARBA00022857"/>
    </source>
</evidence>
<dbReference type="InterPro" id="IPR002347">
    <property type="entry name" value="SDR_fam"/>
</dbReference>
<evidence type="ECO:0000313" key="5">
    <source>
        <dbReference type="Proteomes" id="UP001501095"/>
    </source>
</evidence>
<reference evidence="4 5" key="1">
    <citation type="journal article" date="2019" name="Int. J. Syst. Evol. Microbiol.">
        <title>The Global Catalogue of Microorganisms (GCM) 10K type strain sequencing project: providing services to taxonomists for standard genome sequencing and annotation.</title>
        <authorList>
            <consortium name="The Broad Institute Genomics Platform"/>
            <consortium name="The Broad Institute Genome Sequencing Center for Infectious Disease"/>
            <person name="Wu L."/>
            <person name="Ma J."/>
        </authorList>
    </citation>
    <scope>NUCLEOTIDE SEQUENCE [LARGE SCALE GENOMIC DNA]</scope>
    <source>
        <strain evidence="4 5">JCM 6924</strain>
    </source>
</reference>
<comment type="similarity">
    <text evidence="1">Belongs to the short-chain dehydrogenases/reductases (SDR) family.</text>
</comment>
<dbReference type="PANTHER" id="PTHR43963">
    <property type="entry name" value="CARBONYL REDUCTASE 1-RELATED"/>
    <property type="match status" value="1"/>
</dbReference>
<keyword evidence="2" id="KW-0521">NADP</keyword>
<sequence length="339" mass="36376">MLGDGAEDAQRGEGDVLEVHEDYAYQMFRTFVGRMGRGVLSVAGMNASRIALVTGANQGLGRALVEGLAARMNEDDLVLLTGRSHRRVAEAAREVGRLPGTRAHVEGRVLDVTDTEAITRLAGELAARHGGVDVVVSNAVARLLPEESQSERADEFIDVSNTATHAVLRAFGPVLRPGGRLLVVASSLGTLGHLDARLHHLFDGASLDQVEYAVESWRSAVHSRTAQEAGWPLWLNVPSKVAQVAAVRAVAAERRARDLADGTLIAAVCPGMVDTATSRPWFSDHSQARSPAQAAEAVLDLIFTEHTDPALYGELVRFGTVLPWHDGTPPVEQDRMLTP</sequence>
<dbReference type="Proteomes" id="UP001501095">
    <property type="component" value="Unassembled WGS sequence"/>
</dbReference>
<dbReference type="EMBL" id="BAAATM010000013">
    <property type="protein sequence ID" value="GAA2539709.1"/>
    <property type="molecule type" value="Genomic_DNA"/>
</dbReference>
<dbReference type="SUPFAM" id="SSF51735">
    <property type="entry name" value="NAD(P)-binding Rossmann-fold domains"/>
    <property type="match status" value="1"/>
</dbReference>
<comment type="caution">
    <text evidence="4">The sequence shown here is derived from an EMBL/GenBank/DDBJ whole genome shotgun (WGS) entry which is preliminary data.</text>
</comment>
<gene>
    <name evidence="4" type="ORF">GCM10010423_41880</name>
</gene>
<name>A0ABN3NW51_9ACTN</name>
<keyword evidence="5" id="KW-1185">Reference proteome</keyword>
<dbReference type="Pfam" id="PF00106">
    <property type="entry name" value="adh_short"/>
    <property type="match status" value="1"/>
</dbReference>
<keyword evidence="3" id="KW-0560">Oxidoreductase</keyword>
<dbReference type="PRINTS" id="PR00081">
    <property type="entry name" value="GDHRDH"/>
</dbReference>
<dbReference type="InterPro" id="IPR036291">
    <property type="entry name" value="NAD(P)-bd_dom_sf"/>
</dbReference>
<evidence type="ECO:0000313" key="4">
    <source>
        <dbReference type="EMBL" id="GAA2539709.1"/>
    </source>
</evidence>
<dbReference type="PANTHER" id="PTHR43963:SF6">
    <property type="entry name" value="CHAIN DEHYDROGENASE FAMILY PROTEIN, PUTATIVE (AFU_ORTHOLOGUE AFUA_3G15350)-RELATED"/>
    <property type="match status" value="1"/>
</dbReference>
<organism evidence="4 5">
    <name type="scientific">Streptomyces levis</name>
    <dbReference type="NCBI Taxonomy" id="285566"/>
    <lineage>
        <taxon>Bacteria</taxon>
        <taxon>Bacillati</taxon>
        <taxon>Actinomycetota</taxon>
        <taxon>Actinomycetes</taxon>
        <taxon>Kitasatosporales</taxon>
        <taxon>Streptomycetaceae</taxon>
        <taxon>Streptomyces</taxon>
    </lineage>
</organism>
<protein>
    <submittedName>
        <fullName evidence="4">SDR family NAD(P)-dependent oxidoreductase</fullName>
    </submittedName>
</protein>
<dbReference type="Gene3D" id="3.40.50.720">
    <property type="entry name" value="NAD(P)-binding Rossmann-like Domain"/>
    <property type="match status" value="1"/>
</dbReference>
<accession>A0ABN3NW51</accession>
<proteinExistence type="inferred from homology"/>
<evidence type="ECO:0000256" key="3">
    <source>
        <dbReference type="ARBA" id="ARBA00023002"/>
    </source>
</evidence>